<name>A0A9J9QBV7_ACIET</name>
<evidence type="ECO:0000313" key="2">
    <source>
        <dbReference type="Proteomes" id="UP000000450"/>
    </source>
</evidence>
<organism evidence="1 2">
    <name type="scientific">Acidovorax ebreus (strain TPSY)</name>
    <name type="common">Diaphorobacter sp. (strain TPSY)</name>
    <dbReference type="NCBI Taxonomy" id="535289"/>
    <lineage>
        <taxon>Bacteria</taxon>
        <taxon>Pseudomonadati</taxon>
        <taxon>Pseudomonadota</taxon>
        <taxon>Betaproteobacteria</taxon>
        <taxon>Burkholderiales</taxon>
        <taxon>Comamonadaceae</taxon>
        <taxon>Diaphorobacter</taxon>
    </lineage>
</organism>
<keyword evidence="2" id="KW-1185">Reference proteome</keyword>
<accession>A0A9J9QBV7</accession>
<dbReference type="KEGG" id="dia:Dtpsy_1061"/>
<dbReference type="AlphaFoldDB" id="A0A9J9QBV7"/>
<protein>
    <recommendedName>
        <fullName evidence="3">DUF2946 domain-containing protein</fullName>
    </recommendedName>
</protein>
<dbReference type="Proteomes" id="UP000000450">
    <property type="component" value="Chromosome"/>
</dbReference>
<sequence>MDKLRSLNLLRWWAVAWFVLGFGAALASPLIQPRTMELVCSSASGATLVVHHAGSNAVLDTLGMDCSLCLPSMEPPQPAVLTVPGWPITHSVPLPPPRVVAVAPTAAPPPARAPPFSACTT</sequence>
<reference evidence="1 2" key="1">
    <citation type="journal article" date="2010" name="J. Bacteriol.">
        <title>Completed genome sequence of the anaerobic iron-oxidizing bacterium Acidovorax ebreus strain TPSY.</title>
        <authorList>
            <person name="Byrne-Bailey K.G."/>
            <person name="Weber K.A."/>
            <person name="Chair A.H."/>
            <person name="Bose S."/>
            <person name="Knox T."/>
            <person name="Spanbauer T.L."/>
            <person name="Chertkov O."/>
            <person name="Coates J.D."/>
        </authorList>
    </citation>
    <scope>NUCLEOTIDE SEQUENCE [LARGE SCALE GENOMIC DNA]</scope>
    <source>
        <strain evidence="1 2">TPSY</strain>
    </source>
</reference>
<gene>
    <name evidence="1" type="ordered locus">Dtpsy_1061</name>
</gene>
<dbReference type="EMBL" id="CP001392">
    <property type="protein sequence ID" value="ACM32538.1"/>
    <property type="molecule type" value="Genomic_DNA"/>
</dbReference>
<proteinExistence type="predicted"/>
<evidence type="ECO:0000313" key="1">
    <source>
        <dbReference type="EMBL" id="ACM32538.1"/>
    </source>
</evidence>
<evidence type="ECO:0008006" key="3">
    <source>
        <dbReference type="Google" id="ProtNLM"/>
    </source>
</evidence>